<evidence type="ECO:0000313" key="2">
    <source>
        <dbReference type="Proteomes" id="UP000539075"/>
    </source>
</evidence>
<gene>
    <name evidence="1" type="ORF">HNQ38_002041</name>
</gene>
<proteinExistence type="predicted"/>
<reference evidence="1 2" key="1">
    <citation type="submission" date="2020-08" db="EMBL/GenBank/DDBJ databases">
        <title>Genomic Encyclopedia of Type Strains, Phase IV (KMG-IV): sequencing the most valuable type-strain genomes for metagenomic binning, comparative biology and taxonomic classification.</title>
        <authorList>
            <person name="Goeker M."/>
        </authorList>
    </citation>
    <scope>NUCLEOTIDE SEQUENCE [LARGE SCALE GENOMIC DNA]</scope>
    <source>
        <strain evidence="1 2">DSM 11275</strain>
    </source>
</reference>
<organism evidence="1 2">
    <name type="scientific">Desulfovibrio intestinalis</name>
    <dbReference type="NCBI Taxonomy" id="58621"/>
    <lineage>
        <taxon>Bacteria</taxon>
        <taxon>Pseudomonadati</taxon>
        <taxon>Thermodesulfobacteriota</taxon>
        <taxon>Desulfovibrionia</taxon>
        <taxon>Desulfovibrionales</taxon>
        <taxon>Desulfovibrionaceae</taxon>
        <taxon>Desulfovibrio</taxon>
    </lineage>
</organism>
<comment type="caution">
    <text evidence="1">The sequence shown here is derived from an EMBL/GenBank/DDBJ whole genome shotgun (WGS) entry which is preliminary data.</text>
</comment>
<dbReference type="Proteomes" id="UP000539075">
    <property type="component" value="Unassembled WGS sequence"/>
</dbReference>
<dbReference type="EMBL" id="JACHGO010000005">
    <property type="protein sequence ID" value="MBB5143941.1"/>
    <property type="molecule type" value="Genomic_DNA"/>
</dbReference>
<dbReference type="RefSeq" id="WP_183719908.1">
    <property type="nucleotide sequence ID" value="NZ_JACHGO010000005.1"/>
</dbReference>
<sequence length="48" mass="5230">MRTDNLREYSKAATLAIARYSEALDQSNADKAGISAWSKAVNSVELGR</sequence>
<evidence type="ECO:0000313" key="1">
    <source>
        <dbReference type="EMBL" id="MBB5143941.1"/>
    </source>
</evidence>
<keyword evidence="2" id="KW-1185">Reference proteome</keyword>
<protein>
    <submittedName>
        <fullName evidence="1">Uncharacterized protein</fullName>
    </submittedName>
</protein>
<accession>A0A7W8C270</accession>
<name>A0A7W8C270_9BACT</name>
<dbReference type="AlphaFoldDB" id="A0A7W8C270"/>